<name>A0A099NT18_PICKU</name>
<gene>
    <name evidence="1" type="ORF">JL09_g5789</name>
</gene>
<organism evidence="1 2">
    <name type="scientific">Pichia kudriavzevii</name>
    <name type="common">Yeast</name>
    <name type="synonym">Issatchenkia orientalis</name>
    <dbReference type="NCBI Taxonomy" id="4909"/>
    <lineage>
        <taxon>Eukaryota</taxon>
        <taxon>Fungi</taxon>
        <taxon>Dikarya</taxon>
        <taxon>Ascomycota</taxon>
        <taxon>Saccharomycotina</taxon>
        <taxon>Pichiomycetes</taxon>
        <taxon>Pichiales</taxon>
        <taxon>Pichiaceae</taxon>
        <taxon>Pichia</taxon>
    </lineage>
</organism>
<dbReference type="HOGENOM" id="CLU_1555468_0_0_1"/>
<sequence>MKKEGKRQNDAYKDINNLVKQNAKLSQQSWNINLKELLGLPSSSASTNATNNTLSRDTSDYDLGVNISLDTAKIESVKLTHTAAMEFLKLFWTQFNKTAESTPATDPNFKSDLIKLRKYYFSIRRCLERVDSQINNSEDEKEKEIKKQLLAPLIQSLKSALNRYEVSIVKPK</sequence>
<protein>
    <submittedName>
        <fullName evidence="1">Uncharacterized protein</fullName>
    </submittedName>
</protein>
<dbReference type="VEuPathDB" id="FungiDB:C5L36_0B11230"/>
<accession>A0A099NT18</accession>
<reference evidence="2" key="1">
    <citation type="journal article" date="2014" name="Microb. Cell Fact.">
        <title>Exploiting Issatchenkia orientalis SD108 for succinic acid production.</title>
        <authorList>
            <person name="Xiao H."/>
            <person name="Shao Z."/>
            <person name="Jiang Y."/>
            <person name="Dole S."/>
            <person name="Zhao H."/>
        </authorList>
    </citation>
    <scope>NUCLEOTIDE SEQUENCE [LARGE SCALE GENOMIC DNA]</scope>
    <source>
        <strain evidence="2">SD108</strain>
    </source>
</reference>
<evidence type="ECO:0000313" key="2">
    <source>
        <dbReference type="Proteomes" id="UP000029867"/>
    </source>
</evidence>
<evidence type="ECO:0000313" key="1">
    <source>
        <dbReference type="EMBL" id="KGK35062.1"/>
    </source>
</evidence>
<proteinExistence type="predicted"/>
<dbReference type="Proteomes" id="UP000029867">
    <property type="component" value="Unassembled WGS sequence"/>
</dbReference>
<dbReference type="EMBL" id="JQFK01001007">
    <property type="protein sequence ID" value="KGK35062.1"/>
    <property type="molecule type" value="Genomic_DNA"/>
</dbReference>
<dbReference type="AlphaFoldDB" id="A0A099NT18"/>
<comment type="caution">
    <text evidence="1">The sequence shown here is derived from an EMBL/GenBank/DDBJ whole genome shotgun (WGS) entry which is preliminary data.</text>
</comment>